<dbReference type="InterPro" id="IPR002523">
    <property type="entry name" value="MgTranspt_CorA/ZnTranspt_ZntB"/>
</dbReference>
<dbReference type="FunFam" id="1.20.58.340:FF:000001">
    <property type="entry name" value="Magnesium transport protein CorA"/>
    <property type="match status" value="1"/>
</dbReference>
<evidence type="ECO:0000256" key="4">
    <source>
        <dbReference type="ARBA" id="ARBA00022448"/>
    </source>
</evidence>
<dbReference type="SUPFAM" id="SSF143865">
    <property type="entry name" value="CorA soluble domain-like"/>
    <property type="match status" value="1"/>
</dbReference>
<dbReference type="GO" id="GO:0015095">
    <property type="term" value="F:magnesium ion transmembrane transporter activity"/>
    <property type="evidence" value="ECO:0007669"/>
    <property type="project" value="TreeGrafter"/>
</dbReference>
<dbReference type="Gene3D" id="3.30.460.20">
    <property type="entry name" value="CorA soluble domain-like"/>
    <property type="match status" value="1"/>
</dbReference>
<evidence type="ECO:0000256" key="1">
    <source>
        <dbReference type="ARBA" id="ARBA00004429"/>
    </source>
</evidence>
<comment type="similarity">
    <text evidence="2">Belongs to the CorA metal ion transporter (MIT) (TC 1.A.35) family.</text>
</comment>
<dbReference type="RefSeq" id="WP_165096623.1">
    <property type="nucleotide sequence ID" value="NZ_CP049056.1"/>
</dbReference>
<keyword evidence="10" id="KW-0406">Ion transport</keyword>
<evidence type="ECO:0000256" key="7">
    <source>
        <dbReference type="ARBA" id="ARBA00022692"/>
    </source>
</evidence>
<reference evidence="14 15" key="1">
    <citation type="submission" date="2020-02" db="EMBL/GenBank/DDBJ databases">
        <title>complete genome sequence of Rhodobacteraceae bacterium.</title>
        <authorList>
            <person name="Park J."/>
            <person name="Kim Y.-S."/>
            <person name="Kim K.-H."/>
        </authorList>
    </citation>
    <scope>NUCLEOTIDE SEQUENCE [LARGE SCALE GENOMIC DNA]</scope>
    <source>
        <strain evidence="14 15">RR4-56</strain>
    </source>
</reference>
<keyword evidence="15" id="KW-1185">Reference proteome</keyword>
<proteinExistence type="inferred from homology"/>
<feature type="transmembrane region" description="Helical" evidence="13">
    <location>
        <begin position="258"/>
        <end position="278"/>
    </location>
</feature>
<keyword evidence="7 13" id="KW-0812">Transmembrane</keyword>
<evidence type="ECO:0000256" key="3">
    <source>
        <dbReference type="ARBA" id="ARBA00019439"/>
    </source>
</evidence>
<evidence type="ECO:0000256" key="2">
    <source>
        <dbReference type="ARBA" id="ARBA00009765"/>
    </source>
</evidence>
<dbReference type="PANTHER" id="PTHR47685">
    <property type="entry name" value="MAGNESIUM TRANSPORT PROTEIN CORA"/>
    <property type="match status" value="1"/>
</dbReference>
<keyword evidence="6" id="KW-0997">Cell inner membrane</keyword>
<evidence type="ECO:0000256" key="5">
    <source>
        <dbReference type="ARBA" id="ARBA00022475"/>
    </source>
</evidence>
<keyword evidence="5" id="KW-1003">Cell membrane</keyword>
<dbReference type="GO" id="GO:0015099">
    <property type="term" value="F:nickel cation transmembrane transporter activity"/>
    <property type="evidence" value="ECO:0007669"/>
    <property type="project" value="TreeGrafter"/>
</dbReference>
<evidence type="ECO:0000256" key="6">
    <source>
        <dbReference type="ARBA" id="ARBA00022519"/>
    </source>
</evidence>
<dbReference type="Proteomes" id="UP000503336">
    <property type="component" value="Chromosome"/>
</dbReference>
<evidence type="ECO:0000313" key="14">
    <source>
        <dbReference type="EMBL" id="QIE55166.1"/>
    </source>
</evidence>
<name>A0A7L5BY53_9RHOB</name>
<evidence type="ECO:0000256" key="13">
    <source>
        <dbReference type="SAM" id="Phobius"/>
    </source>
</evidence>
<evidence type="ECO:0000256" key="10">
    <source>
        <dbReference type="ARBA" id="ARBA00023065"/>
    </source>
</evidence>
<evidence type="ECO:0000256" key="9">
    <source>
        <dbReference type="ARBA" id="ARBA00022989"/>
    </source>
</evidence>
<dbReference type="CDD" id="cd12837">
    <property type="entry name" value="EcCorA-like_u1"/>
    <property type="match status" value="1"/>
</dbReference>
<dbReference type="AlphaFoldDB" id="A0A7L5BY53"/>
<keyword evidence="11 13" id="KW-0472">Membrane</keyword>
<feature type="transmembrane region" description="Helical" evidence="13">
    <location>
        <begin position="290"/>
        <end position="310"/>
    </location>
</feature>
<dbReference type="SUPFAM" id="SSF144083">
    <property type="entry name" value="Magnesium transport protein CorA, transmembrane region"/>
    <property type="match status" value="1"/>
</dbReference>
<sequence>MITGYRLNDGGLAPADSPESAIWLDLMEPTEEERDRITALLGFEAPTEAEQAEIEMSSRLYLEGEAAVMTALMPAHTKTDQAEIGPVTFILTGDRLITLRHHEPRPFTSFPAHAGHSHLPCDCALAVLLGLMEDTIDRLADLIEYVGRKIETLTTRVFRPAPGERPDLEARLQKIGWRDALITHVRDSLVTIERLLGFLAPVLEKRGESKAALALVASQMRDVRTISEQAGFLMQKTSFLLDATLGLISIEQNAITKMFSIVAVVFLPPTLVASIYGMNFQFMPELGFHLGYPLALFFMVASAAVPLLYFRRKKWF</sequence>
<dbReference type="GO" id="GO:0005886">
    <property type="term" value="C:plasma membrane"/>
    <property type="evidence" value="ECO:0007669"/>
    <property type="project" value="UniProtKB-SubCell"/>
</dbReference>
<dbReference type="KEGG" id="hdh:G5B40_06700"/>
<dbReference type="GO" id="GO:0015087">
    <property type="term" value="F:cobalt ion transmembrane transporter activity"/>
    <property type="evidence" value="ECO:0007669"/>
    <property type="project" value="TreeGrafter"/>
</dbReference>
<protein>
    <recommendedName>
        <fullName evidence="3">Magnesium transport protein CorA</fullName>
    </recommendedName>
</protein>
<dbReference type="PANTHER" id="PTHR47685:SF1">
    <property type="entry name" value="MAGNESIUM TRANSPORT PROTEIN CORA"/>
    <property type="match status" value="1"/>
</dbReference>
<keyword evidence="4" id="KW-0813">Transport</keyword>
<evidence type="ECO:0000256" key="12">
    <source>
        <dbReference type="ARBA" id="ARBA00034269"/>
    </source>
</evidence>
<accession>A0A7L5BY53</accession>
<dbReference type="InterPro" id="IPR045863">
    <property type="entry name" value="CorA_TM1_TM2"/>
</dbReference>
<evidence type="ECO:0000256" key="8">
    <source>
        <dbReference type="ARBA" id="ARBA00022842"/>
    </source>
</evidence>
<keyword evidence="8" id="KW-0460">Magnesium</keyword>
<comment type="catalytic activity">
    <reaction evidence="12">
        <text>Mg(2+)(in) = Mg(2+)(out)</text>
        <dbReference type="Rhea" id="RHEA:29827"/>
        <dbReference type="ChEBI" id="CHEBI:18420"/>
    </reaction>
</comment>
<gene>
    <name evidence="14" type="ORF">G5B40_06700</name>
</gene>
<dbReference type="Gene3D" id="1.20.58.340">
    <property type="entry name" value="Magnesium transport protein CorA, transmembrane region"/>
    <property type="match status" value="1"/>
</dbReference>
<keyword evidence="9 13" id="KW-1133">Transmembrane helix</keyword>
<comment type="subcellular location">
    <subcellularLocation>
        <location evidence="1">Cell inner membrane</location>
        <topology evidence="1">Multi-pass membrane protein</topology>
    </subcellularLocation>
</comment>
<dbReference type="Pfam" id="PF01544">
    <property type="entry name" value="CorA"/>
    <property type="match status" value="1"/>
</dbReference>
<evidence type="ECO:0000313" key="15">
    <source>
        <dbReference type="Proteomes" id="UP000503336"/>
    </source>
</evidence>
<organism evidence="14 15">
    <name type="scientific">Pikeienuella piscinae</name>
    <dbReference type="NCBI Taxonomy" id="2748098"/>
    <lineage>
        <taxon>Bacteria</taxon>
        <taxon>Pseudomonadati</taxon>
        <taxon>Pseudomonadota</taxon>
        <taxon>Alphaproteobacteria</taxon>
        <taxon>Rhodobacterales</taxon>
        <taxon>Paracoccaceae</taxon>
        <taxon>Pikeienuella</taxon>
    </lineage>
</organism>
<dbReference type="InterPro" id="IPR045861">
    <property type="entry name" value="CorA_cytoplasmic_dom"/>
</dbReference>
<evidence type="ECO:0000256" key="11">
    <source>
        <dbReference type="ARBA" id="ARBA00023136"/>
    </source>
</evidence>
<dbReference type="InterPro" id="IPR050829">
    <property type="entry name" value="CorA_MIT"/>
</dbReference>
<dbReference type="EMBL" id="CP049056">
    <property type="protein sequence ID" value="QIE55166.1"/>
    <property type="molecule type" value="Genomic_DNA"/>
</dbReference>